<organism evidence="5 6">
    <name type="scientific">Elizabethkingia anophelis</name>
    <dbReference type="NCBI Taxonomy" id="1117645"/>
    <lineage>
        <taxon>Bacteria</taxon>
        <taxon>Pseudomonadati</taxon>
        <taxon>Bacteroidota</taxon>
        <taxon>Flavobacteriia</taxon>
        <taxon>Flavobacteriales</taxon>
        <taxon>Weeksellaceae</taxon>
        <taxon>Elizabethkingia</taxon>
    </lineage>
</organism>
<dbReference type="InterPro" id="IPR041700">
    <property type="entry name" value="OMP_b-brl_3"/>
</dbReference>
<evidence type="ECO:0000313" key="6">
    <source>
        <dbReference type="Proteomes" id="UP000189738"/>
    </source>
</evidence>
<keyword evidence="3" id="KW-0998">Cell outer membrane</keyword>
<reference evidence="5 6" key="1">
    <citation type="submission" date="2016-02" db="EMBL/GenBank/DDBJ databases">
        <authorList>
            <person name="Nicholson A.C."/>
            <person name="Humrighouse B.W."/>
            <person name="Loparev V."/>
            <person name="Emery B."/>
            <person name="Graziano J."/>
            <person name="McQuiston J.R."/>
        </authorList>
    </citation>
    <scope>NUCLEOTIDE SEQUENCE [LARGE SCALE GENOMIC DNA]</scope>
    <source>
        <strain evidence="5 6">E6809</strain>
    </source>
</reference>
<sequence length="774" mass="88911">MKGKVINQTKQPIEFIQISLLNNGQQVVGQTVTDGLGFFSLSADAGRYLINGDLFKIELFRKEIILKQDTDIGVIQISDAVQLEGVTLSGKKKLIEKKIDRLIFNVENSTSITGGNALDALRITPRLKVQNDQISMIGKNGMMVMVNDRLLSLSGEDLANFLKTLNAEDLKRIEVITNPPAKYVAAGNSGIINIVTKSSKKEAWNASLRSTYQQASYATGNIGGSFNLQKNKFDLTSNISYSNGSNAPDAGSTIFYPNAIWDIQNKRRSYSDNLSARFGLTYKLNDKIKTGFSINHLRSNPLSKEKERTDIYNSGEPRQIDSIITTKGRNEYEKKMTSLNYHIVYDIDSVGKKLSMDVDLFNYRNITNRFFNSQSFFNNGIPKPNGNIQARNYGLQDIQNYSINLDIEHPTKWINLNYGARISKIKTNNLFEYFDIENDKEILDTSQSNAFEYQENIQAIYLSGQKKFNEKWEAKLGLRYEWAQTKGYSKTINQINDNNYRKLFPTLYLSYTLNENHVFNINYGRRIQRPSYNFLNPFRFVSNPFSYSEGNPFLQPSFTDNIELEYSFKDNLITNFYYSYIDDDFEQITFLDPNTNVQQIIPKNFIINRTVGLSQTAIFKPAKWWNVNLSANVYYSSTDSKIPQTLQFLSGWNGEFSASNDFTLNESKTILANINYYYTTKGVDNLDYNSSAHQLNASIKWLLLNKKMIISLNVNDIFSSNRFRYTTFSNNIKNSFTNYSDDRFFRLGIIYNFGKKIQTDNRESKNKEEQDRTN</sequence>
<proteinExistence type="predicted"/>
<dbReference type="AlphaFoldDB" id="A0A494GAR9"/>
<dbReference type="RefSeq" id="WP_162274341.1">
    <property type="nucleotide sequence ID" value="NZ_BQKS01000010.1"/>
</dbReference>
<evidence type="ECO:0000256" key="2">
    <source>
        <dbReference type="ARBA" id="ARBA00023136"/>
    </source>
</evidence>
<protein>
    <recommendedName>
        <fullName evidence="4">Outer membrane protein beta-barrel domain-containing protein</fullName>
    </recommendedName>
</protein>
<evidence type="ECO:0000256" key="1">
    <source>
        <dbReference type="ARBA" id="ARBA00004442"/>
    </source>
</evidence>
<evidence type="ECO:0000256" key="3">
    <source>
        <dbReference type="ARBA" id="ARBA00023237"/>
    </source>
</evidence>
<name>A0A494GAR9_9FLAO</name>
<dbReference type="GO" id="GO:0009279">
    <property type="term" value="C:cell outer membrane"/>
    <property type="evidence" value="ECO:0007669"/>
    <property type="project" value="UniProtKB-SubCell"/>
</dbReference>
<dbReference type="EMBL" id="CP014339">
    <property type="protein sequence ID" value="AQX49257.1"/>
    <property type="molecule type" value="Genomic_DNA"/>
</dbReference>
<dbReference type="Gene3D" id="2.40.170.20">
    <property type="entry name" value="TonB-dependent receptor, beta-barrel domain"/>
    <property type="match status" value="1"/>
</dbReference>
<feature type="domain" description="Outer membrane protein beta-barrel" evidence="4">
    <location>
        <begin position="347"/>
        <end position="751"/>
    </location>
</feature>
<dbReference type="InterPro" id="IPR008969">
    <property type="entry name" value="CarboxyPept-like_regulatory"/>
</dbReference>
<keyword evidence="2" id="KW-0472">Membrane</keyword>
<dbReference type="InterPro" id="IPR036942">
    <property type="entry name" value="Beta-barrel_TonB_sf"/>
</dbReference>
<evidence type="ECO:0000259" key="4">
    <source>
        <dbReference type="Pfam" id="PF14905"/>
    </source>
</evidence>
<dbReference type="Proteomes" id="UP000189738">
    <property type="component" value="Chromosome"/>
</dbReference>
<evidence type="ECO:0000313" key="5">
    <source>
        <dbReference type="EMBL" id="AQX49257.1"/>
    </source>
</evidence>
<dbReference type="SUPFAM" id="SSF56935">
    <property type="entry name" value="Porins"/>
    <property type="match status" value="1"/>
</dbReference>
<dbReference type="PANTHER" id="PTHR40980">
    <property type="entry name" value="PLUG DOMAIN-CONTAINING PROTEIN"/>
    <property type="match status" value="1"/>
</dbReference>
<comment type="subcellular location">
    <subcellularLocation>
        <location evidence="1">Cell outer membrane</location>
    </subcellularLocation>
</comment>
<gene>
    <name evidence="5" type="ORF">AYC66_00525</name>
</gene>
<dbReference type="PANTHER" id="PTHR40980:SF4">
    <property type="entry name" value="TONB-DEPENDENT RECEPTOR-LIKE BETA-BARREL DOMAIN-CONTAINING PROTEIN"/>
    <property type="match status" value="1"/>
</dbReference>
<accession>A0A494GAR9</accession>
<dbReference type="SUPFAM" id="SSF49464">
    <property type="entry name" value="Carboxypeptidase regulatory domain-like"/>
    <property type="match status" value="1"/>
</dbReference>
<dbReference type="Pfam" id="PF14905">
    <property type="entry name" value="OMP_b-brl_3"/>
    <property type="match status" value="1"/>
</dbReference>